<evidence type="ECO:0000256" key="4">
    <source>
        <dbReference type="ARBA" id="ARBA00022679"/>
    </source>
</evidence>
<dbReference type="AlphaFoldDB" id="A0A556QR57"/>
<dbReference type="CDD" id="cd00082">
    <property type="entry name" value="HisKA"/>
    <property type="match status" value="1"/>
</dbReference>
<proteinExistence type="predicted"/>
<keyword evidence="11" id="KW-1185">Reference proteome</keyword>
<dbReference type="Pfam" id="PF13185">
    <property type="entry name" value="GAF_2"/>
    <property type="match status" value="2"/>
</dbReference>
<evidence type="ECO:0000256" key="2">
    <source>
        <dbReference type="ARBA" id="ARBA00012438"/>
    </source>
</evidence>
<comment type="caution">
    <text evidence="10">The sequence shown here is derived from an EMBL/GenBank/DDBJ whole genome shotgun (WGS) entry which is preliminary data.</text>
</comment>
<keyword evidence="8" id="KW-0902">Two-component regulatory system</keyword>
<keyword evidence="3" id="KW-0597">Phosphoprotein</keyword>
<accession>A0A556QR57</accession>
<evidence type="ECO:0000256" key="8">
    <source>
        <dbReference type="ARBA" id="ARBA00023012"/>
    </source>
</evidence>
<dbReference type="InterPro" id="IPR005467">
    <property type="entry name" value="His_kinase_dom"/>
</dbReference>
<sequence>MDVESDPRTDRALYRISSLAGRIDDPHVALKTILAVCIETLGASSGSVSLLNPDTGKLEIDVHQGLFKTTDEVSLRLGQGITGWVAFHGRPQLVTDVTADSRYISIRKEVRSEMAAPMVEAGGQIIGVINVDSDRLGGFNDTDLAFLIRLCEEATAVMQRLWQLRHLRGKARQLESLITIGQRLVGKLEQQELFDTITRDAHGITNTRACAFYLFDSTRQILRMLSLTHNGIITNTPEEDFPIASCLVASAIHTRKQIEFLNIQSPEFLDVVDLPRDPSLRSLLAAPVLYENEVIGVLAVFTDHVHRFNNDEKRLLAALASLGAVALQNSRLYSRVFQSEESLRKNEQLTTLGLLAAEIAHEIRNPLTVIKLLFGYLDLDFPADDPRRTDVRVISEKLDQLEAIVSRVLNFAKAPSSLHSRWGLADMVGDTIVLIRLKLAQSKIQLRFEPPNRPLVVDVHKGQIQQVLLNLLINSTQAMNDGGTITVRCFTEKRGESDFALIDLTDTGRGIPEELRAHIFDSFLSGRTDGTGLGLAIAKRIMLSHHGDITLLDSGPGGTTMRIALPLVS</sequence>
<dbReference type="SUPFAM" id="SSF55781">
    <property type="entry name" value="GAF domain-like"/>
    <property type="match status" value="2"/>
</dbReference>
<keyword evidence="4" id="KW-0808">Transferase</keyword>
<dbReference type="OrthoDB" id="9760427at2"/>
<comment type="catalytic activity">
    <reaction evidence="1">
        <text>ATP + protein L-histidine = ADP + protein N-phospho-L-histidine.</text>
        <dbReference type="EC" id="2.7.13.3"/>
    </reaction>
</comment>
<dbReference type="InterPro" id="IPR003018">
    <property type="entry name" value="GAF"/>
</dbReference>
<evidence type="ECO:0000256" key="5">
    <source>
        <dbReference type="ARBA" id="ARBA00022741"/>
    </source>
</evidence>
<dbReference type="InterPro" id="IPR036890">
    <property type="entry name" value="HATPase_C_sf"/>
</dbReference>
<dbReference type="Pfam" id="PF00512">
    <property type="entry name" value="HisKA"/>
    <property type="match status" value="1"/>
</dbReference>
<dbReference type="InterPro" id="IPR003661">
    <property type="entry name" value="HisK_dim/P_dom"/>
</dbReference>
<dbReference type="SUPFAM" id="SSF47384">
    <property type="entry name" value="Homodimeric domain of signal transducing histidine kinase"/>
    <property type="match status" value="1"/>
</dbReference>
<name>A0A556QR57_9BACT</name>
<dbReference type="SMART" id="SM00387">
    <property type="entry name" value="HATPase_c"/>
    <property type="match status" value="1"/>
</dbReference>
<dbReference type="PANTHER" id="PTHR43065">
    <property type="entry name" value="SENSOR HISTIDINE KINASE"/>
    <property type="match status" value="1"/>
</dbReference>
<keyword evidence="5" id="KW-0547">Nucleotide-binding</keyword>
<dbReference type="PRINTS" id="PR00344">
    <property type="entry name" value="BCTRLSENSOR"/>
</dbReference>
<dbReference type="Gene3D" id="1.10.287.130">
    <property type="match status" value="1"/>
</dbReference>
<dbReference type="SUPFAM" id="SSF55874">
    <property type="entry name" value="ATPase domain of HSP90 chaperone/DNA topoisomerase II/histidine kinase"/>
    <property type="match status" value="1"/>
</dbReference>
<dbReference type="RefSeq" id="WP_144229456.1">
    <property type="nucleotide sequence ID" value="NZ_CBCRVV010000005.1"/>
</dbReference>
<evidence type="ECO:0000256" key="7">
    <source>
        <dbReference type="ARBA" id="ARBA00022840"/>
    </source>
</evidence>
<dbReference type="Pfam" id="PF02518">
    <property type="entry name" value="HATPase_c"/>
    <property type="match status" value="1"/>
</dbReference>
<dbReference type="SMART" id="SM00388">
    <property type="entry name" value="HisKA"/>
    <property type="match status" value="1"/>
</dbReference>
<evidence type="ECO:0000259" key="9">
    <source>
        <dbReference type="PROSITE" id="PS50109"/>
    </source>
</evidence>
<evidence type="ECO:0000313" key="11">
    <source>
        <dbReference type="Proteomes" id="UP000315648"/>
    </source>
</evidence>
<dbReference type="GO" id="GO:0000155">
    <property type="term" value="F:phosphorelay sensor kinase activity"/>
    <property type="evidence" value="ECO:0007669"/>
    <property type="project" value="InterPro"/>
</dbReference>
<dbReference type="Gene3D" id="3.30.450.40">
    <property type="match status" value="2"/>
</dbReference>
<gene>
    <name evidence="10" type="ORF">FPL22_07420</name>
</gene>
<dbReference type="InterPro" id="IPR003594">
    <property type="entry name" value="HATPase_dom"/>
</dbReference>
<dbReference type="SMART" id="SM00065">
    <property type="entry name" value="GAF"/>
    <property type="match status" value="2"/>
</dbReference>
<dbReference type="InterPro" id="IPR036097">
    <property type="entry name" value="HisK_dim/P_sf"/>
</dbReference>
<dbReference type="GO" id="GO:0005524">
    <property type="term" value="F:ATP binding"/>
    <property type="evidence" value="ECO:0007669"/>
    <property type="project" value="UniProtKB-KW"/>
</dbReference>
<keyword evidence="7" id="KW-0067">ATP-binding</keyword>
<dbReference type="Gene3D" id="3.30.565.10">
    <property type="entry name" value="Histidine kinase-like ATPase, C-terminal domain"/>
    <property type="match status" value="1"/>
</dbReference>
<evidence type="ECO:0000313" key="10">
    <source>
        <dbReference type="EMBL" id="TSJ79113.1"/>
    </source>
</evidence>
<feature type="domain" description="Histidine kinase" evidence="9">
    <location>
        <begin position="358"/>
        <end position="569"/>
    </location>
</feature>
<dbReference type="InterPro" id="IPR029016">
    <property type="entry name" value="GAF-like_dom_sf"/>
</dbReference>
<dbReference type="EMBL" id="VMBG01000001">
    <property type="protein sequence ID" value="TSJ79113.1"/>
    <property type="molecule type" value="Genomic_DNA"/>
</dbReference>
<evidence type="ECO:0000256" key="6">
    <source>
        <dbReference type="ARBA" id="ARBA00022777"/>
    </source>
</evidence>
<protein>
    <recommendedName>
        <fullName evidence="2">histidine kinase</fullName>
        <ecNumber evidence="2">2.7.13.3</ecNumber>
    </recommendedName>
</protein>
<dbReference type="EC" id="2.7.13.3" evidence="2"/>
<keyword evidence="6" id="KW-0418">Kinase</keyword>
<reference evidence="10 11" key="1">
    <citation type="submission" date="2019-07" db="EMBL/GenBank/DDBJ databases">
        <title>Description of 53C-WASEF.</title>
        <authorList>
            <person name="Pitt A."/>
            <person name="Hahn M.W."/>
        </authorList>
    </citation>
    <scope>NUCLEOTIDE SEQUENCE [LARGE SCALE GENOMIC DNA]</scope>
    <source>
        <strain evidence="10 11">53C-WASEF</strain>
    </source>
</reference>
<organism evidence="10 11">
    <name type="scientific">Rariglobus hedericola</name>
    <dbReference type="NCBI Taxonomy" id="2597822"/>
    <lineage>
        <taxon>Bacteria</taxon>
        <taxon>Pseudomonadati</taxon>
        <taxon>Verrucomicrobiota</taxon>
        <taxon>Opitutia</taxon>
        <taxon>Opitutales</taxon>
        <taxon>Opitutaceae</taxon>
        <taxon>Rariglobus</taxon>
    </lineage>
</organism>
<dbReference type="Proteomes" id="UP000315648">
    <property type="component" value="Unassembled WGS sequence"/>
</dbReference>
<dbReference type="PROSITE" id="PS50109">
    <property type="entry name" value="HIS_KIN"/>
    <property type="match status" value="1"/>
</dbReference>
<evidence type="ECO:0000256" key="1">
    <source>
        <dbReference type="ARBA" id="ARBA00000085"/>
    </source>
</evidence>
<dbReference type="PANTHER" id="PTHR43065:SF10">
    <property type="entry name" value="PEROXIDE STRESS-ACTIVATED HISTIDINE KINASE MAK3"/>
    <property type="match status" value="1"/>
</dbReference>
<dbReference type="InterPro" id="IPR004358">
    <property type="entry name" value="Sig_transdc_His_kin-like_C"/>
</dbReference>
<evidence type="ECO:0000256" key="3">
    <source>
        <dbReference type="ARBA" id="ARBA00022553"/>
    </source>
</evidence>